<gene>
    <name evidence="2" type="ORF">TNCT_1581</name>
</gene>
<dbReference type="AlphaFoldDB" id="A0A8X6HBT5"/>
<protein>
    <submittedName>
        <fullName evidence="2">Uncharacterized protein</fullName>
    </submittedName>
</protein>
<reference evidence="2" key="1">
    <citation type="submission" date="2020-07" db="EMBL/GenBank/DDBJ databases">
        <title>Multicomponent nature underlies the extraordinary mechanical properties of spider dragline silk.</title>
        <authorList>
            <person name="Kono N."/>
            <person name="Nakamura H."/>
            <person name="Mori M."/>
            <person name="Yoshida Y."/>
            <person name="Ohtoshi R."/>
            <person name="Malay A.D."/>
            <person name="Moran D.A.P."/>
            <person name="Tomita M."/>
            <person name="Numata K."/>
            <person name="Arakawa K."/>
        </authorList>
    </citation>
    <scope>NUCLEOTIDE SEQUENCE</scope>
</reference>
<sequence>MVREVTTLPISRYLQERLCRSSSSKEWTAEELHKKCRSTEKTLIVTEVTYTARSRKINDLKLGHSKSGTSNNDHQAKAGTSTFTSNSSL</sequence>
<organism evidence="2 3">
    <name type="scientific">Trichonephila clavata</name>
    <name type="common">Joro spider</name>
    <name type="synonym">Nephila clavata</name>
    <dbReference type="NCBI Taxonomy" id="2740835"/>
    <lineage>
        <taxon>Eukaryota</taxon>
        <taxon>Metazoa</taxon>
        <taxon>Ecdysozoa</taxon>
        <taxon>Arthropoda</taxon>
        <taxon>Chelicerata</taxon>
        <taxon>Arachnida</taxon>
        <taxon>Araneae</taxon>
        <taxon>Araneomorphae</taxon>
        <taxon>Entelegynae</taxon>
        <taxon>Araneoidea</taxon>
        <taxon>Nephilidae</taxon>
        <taxon>Trichonephila</taxon>
    </lineage>
</organism>
<evidence type="ECO:0000313" key="2">
    <source>
        <dbReference type="EMBL" id="GFR19803.1"/>
    </source>
</evidence>
<accession>A0A8X6HBT5</accession>
<dbReference type="Proteomes" id="UP000887116">
    <property type="component" value="Unassembled WGS sequence"/>
</dbReference>
<evidence type="ECO:0000313" key="3">
    <source>
        <dbReference type="Proteomes" id="UP000887116"/>
    </source>
</evidence>
<comment type="caution">
    <text evidence="2">The sequence shown here is derived from an EMBL/GenBank/DDBJ whole genome shotgun (WGS) entry which is preliminary data.</text>
</comment>
<proteinExistence type="predicted"/>
<dbReference type="EMBL" id="BMAO01017983">
    <property type="protein sequence ID" value="GFR19803.1"/>
    <property type="molecule type" value="Genomic_DNA"/>
</dbReference>
<evidence type="ECO:0000256" key="1">
    <source>
        <dbReference type="SAM" id="MobiDB-lite"/>
    </source>
</evidence>
<feature type="compositionally biased region" description="Polar residues" evidence="1">
    <location>
        <begin position="66"/>
        <end position="89"/>
    </location>
</feature>
<keyword evidence="3" id="KW-1185">Reference proteome</keyword>
<name>A0A8X6HBT5_TRICU</name>
<feature type="region of interest" description="Disordered" evidence="1">
    <location>
        <begin position="61"/>
        <end position="89"/>
    </location>
</feature>